<organism evidence="1 2">
    <name type="scientific">Prunus dulcis</name>
    <name type="common">Almond</name>
    <name type="synonym">Amygdalus dulcis</name>
    <dbReference type="NCBI Taxonomy" id="3755"/>
    <lineage>
        <taxon>Eukaryota</taxon>
        <taxon>Viridiplantae</taxon>
        <taxon>Streptophyta</taxon>
        <taxon>Embryophyta</taxon>
        <taxon>Tracheophyta</taxon>
        <taxon>Spermatophyta</taxon>
        <taxon>Magnoliopsida</taxon>
        <taxon>eudicotyledons</taxon>
        <taxon>Gunneridae</taxon>
        <taxon>Pentapetalae</taxon>
        <taxon>rosids</taxon>
        <taxon>fabids</taxon>
        <taxon>Rosales</taxon>
        <taxon>Rosaceae</taxon>
        <taxon>Amygdaloideae</taxon>
        <taxon>Amygdaleae</taxon>
        <taxon>Prunus</taxon>
    </lineage>
</organism>
<proteinExistence type="predicted"/>
<comment type="caution">
    <text evidence="1">The sequence shown here is derived from an EMBL/GenBank/DDBJ whole genome shotgun (WGS) entry which is preliminary data.</text>
</comment>
<accession>A0AAD4UYA0</accession>
<reference evidence="1 2" key="1">
    <citation type="journal article" date="2022" name="G3 (Bethesda)">
        <title>Whole-genome sequence and methylome profiling of the almond [Prunus dulcis (Mill.) D.A. Webb] cultivar 'Nonpareil'.</title>
        <authorList>
            <person name="D'Amico-Willman K.M."/>
            <person name="Ouma W.Z."/>
            <person name="Meulia T."/>
            <person name="Sideli G.M."/>
            <person name="Gradziel T.M."/>
            <person name="Fresnedo-Ramirez J."/>
        </authorList>
    </citation>
    <scope>NUCLEOTIDE SEQUENCE [LARGE SCALE GENOMIC DNA]</scope>
    <source>
        <strain evidence="1">Clone GOH B32 T37-40</strain>
    </source>
</reference>
<dbReference type="PANTHER" id="PTHR21529">
    <property type="entry name" value="MAMMARY TURMOR VIRUS RECEPTOR HOMOLOG 1, 2 MTVR1, 2"/>
    <property type="match status" value="1"/>
</dbReference>
<evidence type="ECO:0000313" key="2">
    <source>
        <dbReference type="Proteomes" id="UP001054821"/>
    </source>
</evidence>
<dbReference type="InterPro" id="IPR039904">
    <property type="entry name" value="TRANK1"/>
</dbReference>
<evidence type="ECO:0000313" key="1">
    <source>
        <dbReference type="EMBL" id="KAI5314336.1"/>
    </source>
</evidence>
<keyword evidence="2" id="KW-1185">Reference proteome</keyword>
<protein>
    <submittedName>
        <fullName evidence="1">Uncharacterized protein</fullName>
    </submittedName>
</protein>
<dbReference type="EMBL" id="JAJFAZ020000008">
    <property type="protein sequence ID" value="KAI5314336.1"/>
    <property type="molecule type" value="Genomic_DNA"/>
</dbReference>
<gene>
    <name evidence="1" type="ORF">L3X38_043512</name>
</gene>
<dbReference type="AlphaFoldDB" id="A0AAD4UYA0"/>
<dbReference type="PANTHER" id="PTHR21529:SF4">
    <property type="entry name" value="TPR AND ANKYRIN REPEAT-CONTAINING PROTEIN 1"/>
    <property type="match status" value="1"/>
</dbReference>
<name>A0AAD4UYA0_PRUDU</name>
<dbReference type="Proteomes" id="UP001054821">
    <property type="component" value="Chromosome 8"/>
</dbReference>
<sequence length="298" mass="34201">MNSSKELSSGKIGYLVSIILASGKLNDELCATLVKNIEYNPLWKAFIENLCGNIQEPRVESLLLTFGDALFKTYNETRSAHYYISPSCFLYLLDRLLIWVSLCKGYVITERSCFIEWLIYHEKDTRFNSCKVFDVRMSFEVILQFLTDVIRECLFDEATMIEWIGNFTTYSKKYYLLLMQRLVMTLCLLYLNFGIGFDILLDLMNWEYVTENVLPMEISAALRRIISVHKSLGINVNVLPLKENVNVLAKAFKKTGSALVIATSGIDCSRFVCSDALFVDMKGNLGMVDILRHLFPEQ</sequence>